<dbReference type="PRINTS" id="PR00313">
    <property type="entry name" value="CABNDNGRPT"/>
</dbReference>
<dbReference type="EMBL" id="LR593886">
    <property type="protein sequence ID" value="VTR96211.1"/>
    <property type="molecule type" value="Genomic_DNA"/>
</dbReference>
<evidence type="ECO:0000259" key="6">
    <source>
        <dbReference type="PROSITE" id="PS50093"/>
    </source>
</evidence>
<evidence type="ECO:0000256" key="3">
    <source>
        <dbReference type="ARBA" id="ARBA00022837"/>
    </source>
</evidence>
<dbReference type="Pfam" id="PF00353">
    <property type="entry name" value="HemolysinCabind"/>
    <property type="match status" value="1"/>
</dbReference>
<dbReference type="PROSITE" id="PS50093">
    <property type="entry name" value="PKD"/>
    <property type="match status" value="2"/>
</dbReference>
<dbReference type="InterPro" id="IPR038081">
    <property type="entry name" value="CalX-like_sf"/>
</dbReference>
<dbReference type="Proteomes" id="UP000464178">
    <property type="component" value="Chromosome"/>
</dbReference>
<dbReference type="InterPro" id="IPR003644">
    <property type="entry name" value="Calx_beta"/>
</dbReference>
<dbReference type="InterPro" id="IPR001343">
    <property type="entry name" value="Hemolysn_Ca-bd"/>
</dbReference>
<dbReference type="Pfam" id="PF17963">
    <property type="entry name" value="Big_9"/>
    <property type="match status" value="1"/>
</dbReference>
<dbReference type="InterPro" id="IPR022409">
    <property type="entry name" value="PKD/Chitinase_dom"/>
</dbReference>
<dbReference type="InterPro" id="IPR011049">
    <property type="entry name" value="Serralysin-like_metalloprot_C"/>
</dbReference>
<dbReference type="SUPFAM" id="SSF63829">
    <property type="entry name" value="Calcium-dependent phosphotriesterase"/>
    <property type="match status" value="2"/>
</dbReference>
<feature type="region of interest" description="Disordered" evidence="5">
    <location>
        <begin position="1"/>
        <end position="23"/>
    </location>
</feature>
<dbReference type="InterPro" id="IPR035986">
    <property type="entry name" value="PKD_dom_sf"/>
</dbReference>
<gene>
    <name evidence="7" type="ORF">SOIL9_15030</name>
</gene>
<dbReference type="Pfam" id="PF18911">
    <property type="entry name" value="PKD_4"/>
    <property type="match status" value="2"/>
</dbReference>
<protein>
    <recommendedName>
        <fullName evidence="6">PKD domain-containing protein</fullName>
    </recommendedName>
</protein>
<dbReference type="KEGG" id="gms:SOIL9_15030"/>
<organism evidence="7 8">
    <name type="scientific">Gemmata massiliana</name>
    <dbReference type="NCBI Taxonomy" id="1210884"/>
    <lineage>
        <taxon>Bacteria</taxon>
        <taxon>Pseudomonadati</taxon>
        <taxon>Planctomycetota</taxon>
        <taxon>Planctomycetia</taxon>
        <taxon>Gemmatales</taxon>
        <taxon>Gemmataceae</taxon>
        <taxon>Gemmata</taxon>
    </lineage>
</organism>
<dbReference type="Pfam" id="PF03160">
    <property type="entry name" value="Calx-beta"/>
    <property type="match status" value="6"/>
</dbReference>
<keyword evidence="2" id="KW-0677">Repeat</keyword>
<dbReference type="SUPFAM" id="SSF141072">
    <property type="entry name" value="CalX-like"/>
    <property type="match status" value="7"/>
</dbReference>
<dbReference type="PANTHER" id="PTHR11878">
    <property type="entry name" value="SODIUM/CALCIUM EXCHANGER"/>
    <property type="match status" value="1"/>
</dbReference>
<evidence type="ECO:0000256" key="4">
    <source>
        <dbReference type="ARBA" id="ARBA00023065"/>
    </source>
</evidence>
<dbReference type="Gene3D" id="2.150.10.10">
    <property type="entry name" value="Serralysin-like metalloprotease, C-terminal"/>
    <property type="match status" value="1"/>
</dbReference>
<proteinExistence type="predicted"/>
<name>A0A6P2D4I2_9BACT</name>
<keyword evidence="8" id="KW-1185">Reference proteome</keyword>
<dbReference type="Gene3D" id="2.60.40.2810">
    <property type="match status" value="1"/>
</dbReference>
<evidence type="ECO:0000313" key="7">
    <source>
        <dbReference type="EMBL" id="VTR96211.1"/>
    </source>
</evidence>
<dbReference type="GO" id="GO:0030001">
    <property type="term" value="P:metal ion transport"/>
    <property type="evidence" value="ECO:0007669"/>
    <property type="project" value="TreeGrafter"/>
</dbReference>
<evidence type="ECO:0000256" key="5">
    <source>
        <dbReference type="SAM" id="MobiDB-lite"/>
    </source>
</evidence>
<feature type="domain" description="PKD" evidence="6">
    <location>
        <begin position="1897"/>
        <end position="1992"/>
    </location>
</feature>
<dbReference type="SUPFAM" id="SSF49299">
    <property type="entry name" value="PKD domain"/>
    <property type="match status" value="2"/>
</dbReference>
<evidence type="ECO:0000313" key="8">
    <source>
        <dbReference type="Proteomes" id="UP000464178"/>
    </source>
</evidence>
<dbReference type="InterPro" id="IPR013431">
    <property type="entry name" value="Delta_60_rpt"/>
</dbReference>
<dbReference type="NCBIfam" id="TIGR02608">
    <property type="entry name" value="delta_60_rpt"/>
    <property type="match status" value="6"/>
</dbReference>
<keyword evidence="1" id="KW-0732">Signal</keyword>
<dbReference type="InterPro" id="IPR000601">
    <property type="entry name" value="PKD_dom"/>
</dbReference>
<dbReference type="CDD" id="cd00146">
    <property type="entry name" value="PKD"/>
    <property type="match status" value="2"/>
</dbReference>
<dbReference type="PROSITE" id="PS00330">
    <property type="entry name" value="HEMOLYSIN_CALCIUM"/>
    <property type="match status" value="2"/>
</dbReference>
<accession>A0A6P2D4I2</accession>
<sequence length="2220" mass="226468">MRRFLSSWLPPLNKQSRKPERTRRPLGLEWLEDRSVPALTLAVAPATFAENAGLAAAVGTVTRDGDLSQALTVTLTSSDTTELTVPASVTFAIGQASANFSITAVDDAQLDGTQTVTITAAAALPAVGLDPTFGDGGYRVIPGTSYNISSNFPDAKVQPDGKVLIGLDSTVSGATWAIARTNADGSLDTSFGTGGVVHTNFPSSTDGHADGIAVQSDGKIVVVGKVTGGGNNGDWGIARYNSDGTLDTTFGTTIGGTNLRTGVKRINFLSAGGNGGWAYDVLVQADGKVLITGSKFGTTTPTFTVVRLLANGDLDAGFGSNGEASYNPDPGNTTFATPHAMLLQSDGKIVVAGILSTGFGVLRLNTDGTLDSTFGTGGRAVVARNLFDPVAQPGYYGTPSGGLGVALQADGRIVVGGSLYTPSSDEDMAAFRLNVDGTLDTTFAGDGTFTLDFGYSDQVYDLAVLPGGPILLAGFALVSPQGYNSALVRLTPDGALDASFDGDGKWTAPPLPSTFEQLWAIDLTAGGTKAVGVVAYGDDVRVARFNADTAQAAAVVTVTDDETRPVAAADGYTIAENATLTVGAPGVLANDSDLDGIIVSARLGTGPLYGSVTLNANGSFTYTPQANFSGTDSFTYFAVDDDNIQSLAATVTITVTAAPRAFGPNSLLISTEGGNAGYGGLLYEYTRTGTRLRAVSIPDGAQPNQPLEYARDVVFDPTTGAARVFNGSNDAYLSTFDPSDPSWTHRTVAGWNTTIDGVSAPLPLTGGIAVYRNYVFATDMSAALGQPDYAKGILRYNGLTGGWERFADYNSPLANFTFIDLTIGLDGKLYALSGSSSGGNTVAVFDPETMVLERFINLPRTVPGTTGASFRAIAVDAQGRIFAGSTVNTLVRFSAAGVVEASLSLFGPSPNGGTGAPMDVDVAADGTVAVGTTGGYVAVTNTALQAPTYFQAGTKPVFVGFAGNQYRPVISVSDAVVTEGDSGTTTATFTFTLTRFGNNEAVGADYVTANVTAVPGADYEYTSGAVVFDPGETTKTVTVTVLSDQLGELDETFRLNITGVSSNAALGRFWGVGTIVDDDRTAVSASTSGMVRDDDGDGNFDTAVLTGNPLTVRRFATDPGPGDPTDERAVMEYNVAALRGTDVAFVNFDFRVNAITSDAKPVYVVAYTGNGTIEAPGDAGGGVVVATFTPTALGLYSLLLNRNQVMALVNGSASGYLGIRLQGSLSPTNFSIAGPAATIDPPRLTFYDGAPPSVTITDASVTEGNPDGSSTDTPMTFTVTLSKPADVPVNVTYTTEGNTAAAGSDFTPVSGTLTFNPGETQKTITVLVKRDATYERDERFTVFLQADNAVVADGVAEGWIRNDDAAPVVTVDSPNITEGHSGTRTLTFTLALTGSTALPATVDYATADGTAVAGSDYDATSGRVTFAPGETTKTVSVTVRGDTTFEPSEVFGLNLTPVADVSVGGPGAGTITNDDALPTLSVGNPSVVEGNDGTAHLVFNVSLSNLSYQDVSFDFAAVGGTAVAGADYAATSGTVTIAAGQTTGTIEVVVNGDRLYERDETVLLNLSNAVNVTLGAAQATGTIADDEARPTVSVSDVTVTEGNSGTATATFTLTLSGASAFPVTLGYATADGTAAAGTDYAPASGTVTFAPGELVKTVTVAVTGDTAAETDETFFLDLSGDAADIGDGRGQATIINDDVRPTIGVNSVSVTEGDSGTKTLTFTLTLSAPSSEAVRVGYTTTAGTAAAGADLTAATGTVEFAPGQTSATVAVTVRGETDLEGDETFFLDLSNAVNGSIAGTGRGTGTILNDDFAPVASAGSDQTVDEGQVVRFAGSATDADGDALTYSWDFGDGTTGSGAAPTHVYADNGTYTARLTVSDGHGGASTDEVVITVRSVAPTPAVSGPVNAVRGQDRVFTFSASDPPPTDAAAGYTFLVEWGDGTTSSVTNRVQSATLSHTWTAAGNYSVRVTATDKNGGSASRTQAVAVTVAALQNGTLVVGGTTGADAIRVEAVSAAQLRVTIGSSVVGTYAPTGDLLVYAQDGADTVTLASTQVGRTTYSVNRPAYLFGGGGNDALDARGATAGAVLVGGGGNDTLYGGSGDDLLIGGAGADALRGGSGEDILIGGITDFDADLAALRALRAEWVRTDADLATRIRHLSGTAAGGLNGSYRLIAATIRDDAAVDTLYGEGDGDWFFRELGLFPDQVSDAKKNETRTDLRR</sequence>
<evidence type="ECO:0000256" key="1">
    <source>
        <dbReference type="ARBA" id="ARBA00022729"/>
    </source>
</evidence>
<dbReference type="SMART" id="SM00237">
    <property type="entry name" value="Calx_beta"/>
    <property type="match status" value="6"/>
</dbReference>
<dbReference type="GO" id="GO:0007154">
    <property type="term" value="P:cell communication"/>
    <property type="evidence" value="ECO:0007669"/>
    <property type="project" value="InterPro"/>
</dbReference>
<dbReference type="RefSeq" id="WP_162670527.1">
    <property type="nucleotide sequence ID" value="NZ_LR593886.1"/>
</dbReference>
<reference evidence="7 8" key="1">
    <citation type="submission" date="2019-05" db="EMBL/GenBank/DDBJ databases">
        <authorList>
            <consortium name="Science for Life Laboratories"/>
        </authorList>
    </citation>
    <scope>NUCLEOTIDE SEQUENCE [LARGE SCALE GENOMIC DNA]</scope>
    <source>
        <strain evidence="7">Soil9</strain>
    </source>
</reference>
<dbReference type="InterPro" id="IPR013783">
    <property type="entry name" value="Ig-like_fold"/>
</dbReference>
<feature type="domain" description="PKD" evidence="6">
    <location>
        <begin position="1813"/>
        <end position="1893"/>
    </location>
</feature>
<dbReference type="GO" id="GO:0005509">
    <property type="term" value="F:calcium ion binding"/>
    <property type="evidence" value="ECO:0007669"/>
    <property type="project" value="InterPro"/>
</dbReference>
<dbReference type="Gene3D" id="2.60.40.10">
    <property type="entry name" value="Immunoglobulins"/>
    <property type="match status" value="2"/>
</dbReference>
<dbReference type="InterPro" id="IPR018511">
    <property type="entry name" value="Hemolysin-typ_Ca-bd_CS"/>
</dbReference>
<dbReference type="Gene3D" id="2.60.40.2030">
    <property type="match status" value="7"/>
</dbReference>
<dbReference type="SMART" id="SM00089">
    <property type="entry name" value="PKD"/>
    <property type="match status" value="2"/>
</dbReference>
<keyword evidence="4" id="KW-0406">Ion transport</keyword>
<keyword evidence="3" id="KW-0106">Calcium</keyword>
<dbReference type="Pfam" id="PF17164">
    <property type="entry name" value="DUF5122"/>
    <property type="match status" value="6"/>
</dbReference>
<dbReference type="PANTHER" id="PTHR11878:SF65">
    <property type="entry name" value="NA_CA-EXCHANGE PROTEIN, ISOFORM G"/>
    <property type="match status" value="1"/>
</dbReference>
<evidence type="ECO:0000256" key="2">
    <source>
        <dbReference type="ARBA" id="ARBA00022737"/>
    </source>
</evidence>
<dbReference type="SUPFAM" id="SSF51120">
    <property type="entry name" value="beta-Roll"/>
    <property type="match status" value="1"/>
</dbReference>
<dbReference type="InterPro" id="IPR051171">
    <property type="entry name" value="CaCA"/>
</dbReference>
<keyword evidence="4" id="KW-0813">Transport</keyword>
<dbReference type="GO" id="GO:0016020">
    <property type="term" value="C:membrane"/>
    <property type="evidence" value="ECO:0007669"/>
    <property type="project" value="InterPro"/>
</dbReference>
<dbReference type="Gene3D" id="2.80.10.50">
    <property type="match status" value="3"/>
</dbReference>